<dbReference type="EMBL" id="JAAKYA010000043">
    <property type="protein sequence ID" value="NGO39094.1"/>
    <property type="molecule type" value="Genomic_DNA"/>
</dbReference>
<evidence type="ECO:0000313" key="2">
    <source>
        <dbReference type="Proteomes" id="UP000477311"/>
    </source>
</evidence>
<reference evidence="1 2" key="1">
    <citation type="submission" date="2020-02" db="EMBL/GenBank/DDBJ databases">
        <title>Draft genome sequence of Limisphaera ngatamarikiensis NGM72.4T, a thermophilic Verrucomicrobia grouped in subdivision 3.</title>
        <authorList>
            <person name="Carere C.R."/>
            <person name="Steen J."/>
            <person name="Hugenholtz P."/>
            <person name="Stott M.B."/>
        </authorList>
    </citation>
    <scope>NUCLEOTIDE SEQUENCE [LARGE SCALE GENOMIC DNA]</scope>
    <source>
        <strain evidence="1 2">NGM72.4</strain>
    </source>
</reference>
<organism evidence="1 2">
    <name type="scientific">Limisphaera ngatamarikiensis</name>
    <dbReference type="NCBI Taxonomy" id="1324935"/>
    <lineage>
        <taxon>Bacteria</taxon>
        <taxon>Pseudomonadati</taxon>
        <taxon>Verrucomicrobiota</taxon>
        <taxon>Verrucomicrobiia</taxon>
        <taxon>Limisphaerales</taxon>
        <taxon>Limisphaeraceae</taxon>
        <taxon>Limisphaera</taxon>
    </lineage>
</organism>
<comment type="caution">
    <text evidence="1">The sequence shown here is derived from an EMBL/GenBank/DDBJ whole genome shotgun (WGS) entry which is preliminary data.</text>
</comment>
<name>A0A6M1RUQ0_9BACT</name>
<sequence>MNAAVNLDLIMLVPGMDERECFDALLSSRRLSLGIRAVRYKILVHTRRDSGCFHEAPAVLQTFLNRANYCLVVLDHEGSGQEKRPASDVAADLKKRLEDSGWKDRAEVLVLEPELESWVWSDSPHVDDVLGWAGHQPDLRQWLKQRGLWTQGAPKPNRPKECLEAALRQVRVRRSPAIYRELAERVGLERCKDRAFHAFKRIVQAWFAESPLT</sequence>
<dbReference type="RefSeq" id="WP_165106900.1">
    <property type="nucleotide sequence ID" value="NZ_JAAKYA010000043.1"/>
</dbReference>
<accession>A0A6M1RUQ0</accession>
<keyword evidence="2" id="KW-1185">Reference proteome</keyword>
<dbReference type="Proteomes" id="UP000477311">
    <property type="component" value="Unassembled WGS sequence"/>
</dbReference>
<dbReference type="NCBIfam" id="NF047734">
    <property type="entry name" value="antiphage_MADS4"/>
    <property type="match status" value="1"/>
</dbReference>
<proteinExistence type="predicted"/>
<protein>
    <recommendedName>
        <fullName evidence="3">DUF4276 family protein</fullName>
    </recommendedName>
</protein>
<gene>
    <name evidence="1" type="ORF">G4L39_06740</name>
</gene>
<evidence type="ECO:0008006" key="3">
    <source>
        <dbReference type="Google" id="ProtNLM"/>
    </source>
</evidence>
<dbReference type="InterPro" id="IPR059210">
    <property type="entry name" value="MADS4-like"/>
</dbReference>
<dbReference type="AlphaFoldDB" id="A0A6M1RUQ0"/>
<evidence type="ECO:0000313" key="1">
    <source>
        <dbReference type="EMBL" id="NGO39094.1"/>
    </source>
</evidence>